<feature type="transmembrane region" description="Helical" evidence="12">
    <location>
        <begin position="165"/>
        <end position="195"/>
    </location>
</feature>
<evidence type="ECO:0000256" key="3">
    <source>
        <dbReference type="ARBA" id="ARBA00022692"/>
    </source>
</evidence>
<dbReference type="PANTHER" id="PTHR21137:SF37">
    <property type="entry name" value="ODORANT RECEPTOR 46A, ISOFORM B-RELATED"/>
    <property type="match status" value="1"/>
</dbReference>
<keyword evidence="8 12" id="KW-0807">Transducer</keyword>
<evidence type="ECO:0000256" key="8">
    <source>
        <dbReference type="ARBA" id="ARBA00023224"/>
    </source>
</evidence>
<keyword evidence="3 12" id="KW-0812">Transmembrane</keyword>
<keyword evidence="2 12" id="KW-0716">Sensory transduction</keyword>
<dbReference type="GO" id="GO:0007165">
    <property type="term" value="P:signal transduction"/>
    <property type="evidence" value="ECO:0007669"/>
    <property type="project" value="UniProtKB-KW"/>
</dbReference>
<dbReference type="AlphaFoldDB" id="A0A6B9C8K9"/>
<evidence type="ECO:0000256" key="9">
    <source>
        <dbReference type="ARBA" id="ARBA00037764"/>
    </source>
</evidence>
<accession>A0A6B9C8K9</accession>
<organism evidence="13">
    <name type="scientific">Bradysia odoriphaga</name>
    <dbReference type="NCBI Taxonomy" id="1564500"/>
    <lineage>
        <taxon>Eukaryota</taxon>
        <taxon>Metazoa</taxon>
        <taxon>Ecdysozoa</taxon>
        <taxon>Arthropoda</taxon>
        <taxon>Hexapoda</taxon>
        <taxon>Insecta</taxon>
        <taxon>Pterygota</taxon>
        <taxon>Neoptera</taxon>
        <taxon>Endopterygota</taxon>
        <taxon>Diptera</taxon>
        <taxon>Nematocera</taxon>
        <taxon>Sciaroidea</taxon>
        <taxon>Sciaridae</taxon>
        <taxon>Bradysia</taxon>
    </lineage>
</organism>
<evidence type="ECO:0000256" key="6">
    <source>
        <dbReference type="ARBA" id="ARBA00023136"/>
    </source>
</evidence>
<evidence type="ECO:0000313" key="13">
    <source>
        <dbReference type="EMBL" id="QGW45418.1"/>
    </source>
</evidence>
<comment type="subunit">
    <text evidence="11">Interacts with Orco. Complexes exist early in the endomembrane system in olfactory sensory neurons (OSNs), coupling these complexes to the conserved ciliary trafficking pathway.</text>
</comment>
<evidence type="ECO:0000256" key="7">
    <source>
        <dbReference type="ARBA" id="ARBA00023170"/>
    </source>
</evidence>
<comment type="subcellular location">
    <subcellularLocation>
        <location evidence="12">Cell membrane</location>
        <topology evidence="12">Multi-pass membrane protein</topology>
    </subcellularLocation>
    <subcellularLocation>
        <location evidence="1">Membrane</location>
        <topology evidence="1">Multi-pass membrane protein</topology>
    </subcellularLocation>
</comment>
<evidence type="ECO:0000256" key="1">
    <source>
        <dbReference type="ARBA" id="ARBA00004141"/>
    </source>
</evidence>
<evidence type="ECO:0000256" key="11">
    <source>
        <dbReference type="ARBA" id="ARBA00038679"/>
    </source>
</evidence>
<evidence type="ECO:0000256" key="5">
    <source>
        <dbReference type="ARBA" id="ARBA00022989"/>
    </source>
</evidence>
<evidence type="ECO:0000256" key="4">
    <source>
        <dbReference type="ARBA" id="ARBA00022725"/>
    </source>
</evidence>
<evidence type="ECO:0000256" key="12">
    <source>
        <dbReference type="RuleBase" id="RU351113"/>
    </source>
</evidence>
<feature type="transmembrane region" description="Helical" evidence="12">
    <location>
        <begin position="260"/>
        <end position="280"/>
    </location>
</feature>
<keyword evidence="7 12" id="KW-0675">Receptor</keyword>
<comment type="function">
    <text evidence="9">Odorant receptor which mediates acceptance or avoidance behavior, depending on its substrates. The odorant receptor repertoire encodes a large collection of odor stimuli that vary widely in identity, intensity, and duration. May form a complex with Orco to form odorant-sensing units, providing sensitive and prolonged odorant signaling and calcium permeability.</text>
</comment>
<comment type="caution">
    <text evidence="12">Lacks conserved residue(s) required for the propagation of feature annotation.</text>
</comment>
<dbReference type="Pfam" id="PF02949">
    <property type="entry name" value="7tm_6"/>
    <property type="match status" value="1"/>
</dbReference>
<dbReference type="GO" id="GO:0005549">
    <property type="term" value="F:odorant binding"/>
    <property type="evidence" value="ECO:0007669"/>
    <property type="project" value="InterPro"/>
</dbReference>
<evidence type="ECO:0000256" key="2">
    <source>
        <dbReference type="ARBA" id="ARBA00022606"/>
    </source>
</evidence>
<feature type="transmembrane region" description="Helical" evidence="12">
    <location>
        <begin position="122"/>
        <end position="145"/>
    </location>
</feature>
<protein>
    <recommendedName>
        <fullName evidence="12">Odorant receptor</fullName>
    </recommendedName>
</protein>
<proteinExistence type="evidence at transcript level"/>
<keyword evidence="6 12" id="KW-0472">Membrane</keyword>
<feature type="transmembrane region" description="Helical" evidence="12">
    <location>
        <begin position="34"/>
        <end position="53"/>
    </location>
</feature>
<evidence type="ECO:0000256" key="10">
    <source>
        <dbReference type="ARBA" id="ARBA00037946"/>
    </source>
</evidence>
<feature type="transmembrane region" description="Helical" evidence="12">
    <location>
        <begin position="292"/>
        <end position="311"/>
    </location>
</feature>
<comment type="similarity">
    <text evidence="10">Belongs to the insect chemoreceptor superfamily. Heteromeric odorant receptor channel (TC 1.A.69) family. Or2a subfamily.</text>
</comment>
<dbReference type="InterPro" id="IPR004117">
    <property type="entry name" value="7tm6_olfct_rcpt"/>
</dbReference>
<dbReference type="GO" id="GO:0005886">
    <property type="term" value="C:plasma membrane"/>
    <property type="evidence" value="ECO:0007669"/>
    <property type="project" value="UniProtKB-SubCell"/>
</dbReference>
<reference evidence="13" key="1">
    <citation type="submission" date="2018-11" db="EMBL/GenBank/DDBJ databases">
        <authorList>
            <person name="Zhao Y."/>
            <person name="Mu W."/>
            <person name="Zhou C."/>
        </authorList>
    </citation>
    <scope>NUCLEOTIDE SEQUENCE</scope>
</reference>
<dbReference type="GO" id="GO:0004984">
    <property type="term" value="F:olfactory receptor activity"/>
    <property type="evidence" value="ECO:0007669"/>
    <property type="project" value="InterPro"/>
</dbReference>
<dbReference type="EMBL" id="MK249004">
    <property type="protein sequence ID" value="QGW45418.1"/>
    <property type="molecule type" value="mRNA"/>
</dbReference>
<feature type="transmembrane region" description="Helical" evidence="12">
    <location>
        <begin position="65"/>
        <end position="86"/>
    </location>
</feature>
<keyword evidence="5 12" id="KW-1133">Transmembrane helix</keyword>
<name>A0A6B9C8K9_9DIPT</name>
<sequence length="386" mass="45015">MHSIKIHKLIAVIIAIFHRYGFWHRGDKPTTRQLKTKSFYCIYYCMGFIALSVGAIKNEKDEQTIFLTEISIGVAVDAVRIWILIWKQNEIQGLLKRICKFEIRSDEDYNAYNDKLGRFVKYFIIFQVGLFICCFIESVVIPVFGSEKVLFFEIGFPFDYRNNEVAYWMATVFMLNITVLTMVSVFLSILLWYLLLNCSLRYEVLASELRKMGHIIEKRDENVTVAPKQTRFVEELKASINAHIHLTELTNELGSFFSKIFFIQFGTSGLCICGSIYCLAFDIGDNVLERCVHFLLFSYFVAEVFMITYFGNEIMLSSNRLSYSLFESDWYNQPQSTKKCIIIFGEYLKQPQVLLVGKLYPLTLETFNKITNSAYSMFNILKNFKK</sequence>
<dbReference type="PANTHER" id="PTHR21137">
    <property type="entry name" value="ODORANT RECEPTOR"/>
    <property type="match status" value="1"/>
</dbReference>
<keyword evidence="4 12" id="KW-0552">Olfaction</keyword>